<dbReference type="PROSITE" id="PS50851">
    <property type="entry name" value="CHEW"/>
    <property type="match status" value="1"/>
</dbReference>
<dbReference type="Pfam" id="PF01584">
    <property type="entry name" value="CheW"/>
    <property type="match status" value="1"/>
</dbReference>
<dbReference type="RefSeq" id="WP_192554314.1">
    <property type="nucleotide sequence ID" value="NZ_JACZZA010000001.1"/>
</dbReference>
<dbReference type="InterPro" id="IPR036061">
    <property type="entry name" value="CheW-like_dom_sf"/>
</dbReference>
<dbReference type="SMART" id="SM00260">
    <property type="entry name" value="CheW"/>
    <property type="match status" value="1"/>
</dbReference>
<keyword evidence="3" id="KW-1185">Reference proteome</keyword>
<accession>A0ABR9G646</accession>
<evidence type="ECO:0000259" key="1">
    <source>
        <dbReference type="PROSITE" id="PS50851"/>
    </source>
</evidence>
<gene>
    <name evidence="2" type="ORF">IGX34_03785</name>
</gene>
<proteinExistence type="predicted"/>
<evidence type="ECO:0000313" key="3">
    <source>
        <dbReference type="Proteomes" id="UP000651010"/>
    </source>
</evidence>
<dbReference type="InterPro" id="IPR039315">
    <property type="entry name" value="CheW"/>
</dbReference>
<sequence>MSAVPTIETIARQPWLSFQLHGQHYAVLLSQVSEVIRDHTPTPVPGAADDLLGICHLRGNIVPVMDGRRRLGFPAAAPDADTSAMRIVVCAHETHRIGVRVDAIGELLQPKVEAIEPPPARSGRVDDPVQAVMGWEGGFVALLDVVRLCRLQQGLKDVA</sequence>
<protein>
    <submittedName>
        <fullName evidence="2">Purine-binding chemotaxis protein CheW</fullName>
    </submittedName>
</protein>
<dbReference type="PANTHER" id="PTHR22617">
    <property type="entry name" value="CHEMOTAXIS SENSOR HISTIDINE KINASE-RELATED"/>
    <property type="match status" value="1"/>
</dbReference>
<name>A0ABR9G646_9GAMM</name>
<dbReference type="Gene3D" id="2.40.50.180">
    <property type="entry name" value="CheA-289, Domain 4"/>
    <property type="match status" value="1"/>
</dbReference>
<dbReference type="Proteomes" id="UP000651010">
    <property type="component" value="Unassembled WGS sequence"/>
</dbReference>
<feature type="domain" description="CheW-like" evidence="1">
    <location>
        <begin position="12"/>
        <end position="154"/>
    </location>
</feature>
<dbReference type="InterPro" id="IPR002545">
    <property type="entry name" value="CheW-lke_dom"/>
</dbReference>
<evidence type="ECO:0000313" key="2">
    <source>
        <dbReference type="EMBL" id="MBE1159493.1"/>
    </source>
</evidence>
<dbReference type="Gene3D" id="2.30.30.40">
    <property type="entry name" value="SH3 Domains"/>
    <property type="match status" value="1"/>
</dbReference>
<comment type="caution">
    <text evidence="2">The sequence shown here is derived from an EMBL/GenBank/DDBJ whole genome shotgun (WGS) entry which is preliminary data.</text>
</comment>
<reference evidence="2 3" key="1">
    <citation type="submission" date="2020-09" db="EMBL/GenBank/DDBJ databases">
        <title>Dyella sp. 7MK23 isolated from forest soil.</title>
        <authorList>
            <person name="Fu J."/>
        </authorList>
    </citation>
    <scope>NUCLEOTIDE SEQUENCE [LARGE SCALE GENOMIC DNA]</scope>
    <source>
        <strain evidence="2 3">7MK23</strain>
    </source>
</reference>
<dbReference type="SUPFAM" id="SSF50341">
    <property type="entry name" value="CheW-like"/>
    <property type="match status" value="1"/>
</dbReference>
<dbReference type="EMBL" id="JACZZA010000001">
    <property type="protein sequence ID" value="MBE1159493.1"/>
    <property type="molecule type" value="Genomic_DNA"/>
</dbReference>
<dbReference type="PANTHER" id="PTHR22617:SF23">
    <property type="entry name" value="CHEMOTAXIS PROTEIN CHEW"/>
    <property type="match status" value="1"/>
</dbReference>
<organism evidence="2 3">
    <name type="scientific">Dyella acidiphila</name>
    <dbReference type="NCBI Taxonomy" id="2775866"/>
    <lineage>
        <taxon>Bacteria</taxon>
        <taxon>Pseudomonadati</taxon>
        <taxon>Pseudomonadota</taxon>
        <taxon>Gammaproteobacteria</taxon>
        <taxon>Lysobacterales</taxon>
        <taxon>Rhodanobacteraceae</taxon>
        <taxon>Dyella</taxon>
    </lineage>
</organism>